<evidence type="ECO:0000256" key="4">
    <source>
        <dbReference type="ARBA" id="ARBA00022741"/>
    </source>
</evidence>
<name>A3INS4_9CHRO</name>
<evidence type="ECO:0008006" key="8">
    <source>
        <dbReference type="Google" id="ProtNLM"/>
    </source>
</evidence>
<dbReference type="Proteomes" id="UP000003781">
    <property type="component" value="Unassembled WGS sequence"/>
</dbReference>
<dbReference type="AlphaFoldDB" id="A3INS4"/>
<keyword evidence="4" id="KW-0547">Nucleotide-binding</keyword>
<reference evidence="6 7" key="1">
    <citation type="submission" date="2007-03" db="EMBL/GenBank/DDBJ databases">
        <authorList>
            <person name="Stal L."/>
            <person name="Ferriera S."/>
            <person name="Johnson J."/>
            <person name="Kravitz S."/>
            <person name="Beeson K."/>
            <person name="Sutton G."/>
            <person name="Rogers Y.-H."/>
            <person name="Friedman R."/>
            <person name="Frazier M."/>
            <person name="Venter J.C."/>
        </authorList>
    </citation>
    <scope>NUCLEOTIDE SEQUENCE [LARGE SCALE GENOMIC DNA]</scope>
    <source>
        <strain evidence="6 7">CCY0110</strain>
    </source>
</reference>
<dbReference type="EMBL" id="AAXW01000010">
    <property type="protein sequence ID" value="EAZ91972.1"/>
    <property type="molecule type" value="Genomic_DNA"/>
</dbReference>
<dbReference type="InterPro" id="IPR051813">
    <property type="entry name" value="HepT_RNase_toxin"/>
</dbReference>
<sequence length="91" mass="10630">MTRRELNEYLNDILMAIDQVQSLTYQQSFESFKNNSVNFLAIIQNLVIIGEAIKNVSSDVREDYPHVPWKSIAGMRDKLVHEYWAIDEQVV</sequence>
<dbReference type="eggNOG" id="COG2361">
    <property type="taxonomic scope" value="Bacteria"/>
</dbReference>
<dbReference type="GO" id="GO:0016787">
    <property type="term" value="F:hydrolase activity"/>
    <property type="evidence" value="ECO:0007669"/>
    <property type="project" value="UniProtKB-KW"/>
</dbReference>
<evidence type="ECO:0000256" key="2">
    <source>
        <dbReference type="ARBA" id="ARBA00022649"/>
    </source>
</evidence>
<accession>A3INS4</accession>
<keyword evidence="1" id="KW-0597">Phosphoprotein</keyword>
<dbReference type="GO" id="GO:0000166">
    <property type="term" value="F:nucleotide binding"/>
    <property type="evidence" value="ECO:0007669"/>
    <property type="project" value="UniProtKB-KW"/>
</dbReference>
<dbReference type="RefSeq" id="WP_008275044.1">
    <property type="nucleotide sequence ID" value="NZ_AAXW01000010.1"/>
</dbReference>
<evidence type="ECO:0000313" key="7">
    <source>
        <dbReference type="Proteomes" id="UP000003781"/>
    </source>
</evidence>
<dbReference type="GO" id="GO:0004540">
    <property type="term" value="F:RNA nuclease activity"/>
    <property type="evidence" value="ECO:0007669"/>
    <property type="project" value="InterPro"/>
</dbReference>
<comment type="caution">
    <text evidence="6">The sequence shown here is derived from an EMBL/GenBank/DDBJ whole genome shotgun (WGS) entry which is preliminary data.</text>
</comment>
<evidence type="ECO:0000313" key="6">
    <source>
        <dbReference type="EMBL" id="EAZ91972.1"/>
    </source>
</evidence>
<dbReference type="PANTHER" id="PTHR34139">
    <property type="entry name" value="UPF0331 PROTEIN MJ0127"/>
    <property type="match status" value="1"/>
</dbReference>
<evidence type="ECO:0000256" key="3">
    <source>
        <dbReference type="ARBA" id="ARBA00022722"/>
    </source>
</evidence>
<dbReference type="PANTHER" id="PTHR34139:SF1">
    <property type="entry name" value="RNASE MJ1380-RELATED"/>
    <property type="match status" value="1"/>
</dbReference>
<proteinExistence type="predicted"/>
<protein>
    <recommendedName>
        <fullName evidence="8">DUF86 domain-containing protein</fullName>
    </recommendedName>
</protein>
<keyword evidence="7" id="KW-1185">Reference proteome</keyword>
<keyword evidence="5" id="KW-0378">Hydrolase</keyword>
<dbReference type="OrthoDB" id="9810538at2"/>
<organism evidence="6 7">
    <name type="scientific">Crocosphaera chwakensis CCY0110</name>
    <dbReference type="NCBI Taxonomy" id="391612"/>
    <lineage>
        <taxon>Bacteria</taxon>
        <taxon>Bacillati</taxon>
        <taxon>Cyanobacteriota</taxon>
        <taxon>Cyanophyceae</taxon>
        <taxon>Oscillatoriophycideae</taxon>
        <taxon>Chroococcales</taxon>
        <taxon>Aphanothecaceae</taxon>
        <taxon>Crocosphaera</taxon>
        <taxon>Crocosphaera chwakensis</taxon>
    </lineage>
</organism>
<dbReference type="Pfam" id="PF01934">
    <property type="entry name" value="HepT-like"/>
    <property type="match status" value="1"/>
</dbReference>
<dbReference type="GO" id="GO:0110001">
    <property type="term" value="C:toxin-antitoxin complex"/>
    <property type="evidence" value="ECO:0007669"/>
    <property type="project" value="InterPro"/>
</dbReference>
<dbReference type="InterPro" id="IPR008201">
    <property type="entry name" value="HepT-like"/>
</dbReference>
<evidence type="ECO:0000256" key="5">
    <source>
        <dbReference type="ARBA" id="ARBA00022801"/>
    </source>
</evidence>
<keyword evidence="3" id="KW-0540">Nuclease</keyword>
<keyword evidence="2" id="KW-1277">Toxin-antitoxin system</keyword>
<gene>
    <name evidence="6" type="ORF">CY0110_29894</name>
</gene>
<evidence type="ECO:0000256" key="1">
    <source>
        <dbReference type="ARBA" id="ARBA00022553"/>
    </source>
</evidence>